<evidence type="ECO:0000313" key="2">
    <source>
        <dbReference type="EMBL" id="KAA1084128.1"/>
    </source>
</evidence>
<dbReference type="Proteomes" id="UP000325313">
    <property type="component" value="Unassembled WGS sequence"/>
</dbReference>
<accession>A0A5B0NXW6</accession>
<evidence type="ECO:0000313" key="4">
    <source>
        <dbReference type="Proteomes" id="UP000324748"/>
    </source>
</evidence>
<dbReference type="EMBL" id="VDEP01000375">
    <property type="protein sequence ID" value="KAA1093364.1"/>
    <property type="molecule type" value="Genomic_DNA"/>
</dbReference>
<gene>
    <name evidence="2" type="ORF">PGT21_018467</name>
    <name evidence="3" type="ORF">PGTUg99_025908</name>
</gene>
<reference evidence="4 5" key="1">
    <citation type="submission" date="2019-05" db="EMBL/GenBank/DDBJ databases">
        <title>Emergence of the Ug99 lineage of the wheat stem rust pathogen through somatic hybridization.</title>
        <authorList>
            <person name="Li F."/>
            <person name="Upadhyaya N.M."/>
            <person name="Sperschneider J."/>
            <person name="Matny O."/>
            <person name="Nguyen-Phuc H."/>
            <person name="Mago R."/>
            <person name="Raley C."/>
            <person name="Miller M.E."/>
            <person name="Silverstein K.A.T."/>
            <person name="Henningsen E."/>
            <person name="Hirsch C.D."/>
            <person name="Visser B."/>
            <person name="Pretorius Z.A."/>
            <person name="Steffenson B.J."/>
            <person name="Schwessinger B."/>
            <person name="Dodds P.N."/>
            <person name="Figueroa M."/>
        </authorList>
    </citation>
    <scope>NUCLEOTIDE SEQUENCE [LARGE SCALE GENOMIC DNA]</scope>
    <source>
        <strain evidence="2">21-0</strain>
        <strain evidence="3 5">Ug99</strain>
    </source>
</reference>
<evidence type="ECO:0000313" key="5">
    <source>
        <dbReference type="Proteomes" id="UP000325313"/>
    </source>
</evidence>
<evidence type="ECO:0000313" key="3">
    <source>
        <dbReference type="EMBL" id="KAA1093364.1"/>
    </source>
</evidence>
<keyword evidence="4" id="KW-1185">Reference proteome</keyword>
<dbReference type="EMBL" id="VSWC01000118">
    <property type="protein sequence ID" value="KAA1084128.1"/>
    <property type="molecule type" value="Genomic_DNA"/>
</dbReference>
<proteinExistence type="predicted"/>
<comment type="caution">
    <text evidence="3">The sequence shown here is derived from an EMBL/GenBank/DDBJ whole genome shotgun (WGS) entry which is preliminary data.</text>
</comment>
<feature type="chain" id="PRO_5036137600" evidence="1">
    <location>
        <begin position="20"/>
        <end position="60"/>
    </location>
</feature>
<dbReference type="AlphaFoldDB" id="A0A5B0NXW6"/>
<keyword evidence="1" id="KW-0732">Signal</keyword>
<organism evidence="3 5">
    <name type="scientific">Puccinia graminis f. sp. tritici</name>
    <dbReference type="NCBI Taxonomy" id="56615"/>
    <lineage>
        <taxon>Eukaryota</taxon>
        <taxon>Fungi</taxon>
        <taxon>Dikarya</taxon>
        <taxon>Basidiomycota</taxon>
        <taxon>Pucciniomycotina</taxon>
        <taxon>Pucciniomycetes</taxon>
        <taxon>Pucciniales</taxon>
        <taxon>Pucciniaceae</taxon>
        <taxon>Puccinia</taxon>
    </lineage>
</organism>
<evidence type="ECO:0000256" key="1">
    <source>
        <dbReference type="SAM" id="SignalP"/>
    </source>
</evidence>
<sequence length="60" mass="6487">MPICVLCIFLGFIGPWAQTSHSPDGLHPASAIDGNGHFSMYTAPNSRWEARWPGDGDTEA</sequence>
<feature type="signal peptide" evidence="1">
    <location>
        <begin position="1"/>
        <end position="19"/>
    </location>
</feature>
<name>A0A5B0NXW6_PUCGR</name>
<protein>
    <submittedName>
        <fullName evidence="3">Uncharacterized protein</fullName>
    </submittedName>
</protein>
<dbReference type="Proteomes" id="UP000324748">
    <property type="component" value="Unassembled WGS sequence"/>
</dbReference>